<dbReference type="EMBL" id="CP110509">
    <property type="protein sequence ID" value="WMB27744.1"/>
    <property type="molecule type" value="Genomic_DNA"/>
</dbReference>
<evidence type="ECO:0000313" key="3">
    <source>
        <dbReference type="EMBL" id="WMB27744.1"/>
    </source>
</evidence>
<sequence>MGKTEAFWKILIFGLLVIPPATVSELHSLTITPLYMFLFSYLTQKNLPFIKHLYYGFYVATTTDLSLQIIGYVIIPTLFNHSNQANLLHNSPNWLSYIMVIPFCLIFHYLLHIDYTAIRKTNDKAASKLFSQLTINMIIFYFLVQSSLFIQANFPQINYISTRLRYDILFFYLILFTWNLHHLNKVSIETVYQKIYEERKNYFHHLLDYNYYLESLYRELGQFKNHLSHSLDKLEESIESHDINQINQDFEKLFPRENNPFKNNKYSLDRLVNIKVATVKSFLAAKLFEARKEGIKVDIEIPDIISDIPLKILDFIVILSVFCDNAIEAAKESQEKRLSIALFYLEEQLVLIIENSTLEKQISISHIFEENYSTKKGVNQARGIGLTNVKKILDQYPYFILSTKSDSYLLKQHLRMPIK</sequence>
<accession>A0ABY9LFS3</accession>
<reference evidence="4" key="1">
    <citation type="submission" date="2022-10" db="EMBL/GenBank/DDBJ databases">
        <title>Streptococcus didelphis as causative of fatal infections in opossums (Didelphis albiventris).</title>
        <authorList>
            <person name="Breyer G.M."/>
            <person name="Da Silva M.E.R.J."/>
            <person name="Siqueira F.M."/>
        </authorList>
    </citation>
    <scope>NUCLEOTIDE SEQUENCE [LARGE SCALE GENOMIC DNA]</scope>
    <source>
        <strain evidence="4">LBVP101/21</strain>
    </source>
</reference>
<dbReference type="Gene3D" id="3.30.565.10">
    <property type="entry name" value="Histidine kinase-like ATPase, C-terminal domain"/>
    <property type="match status" value="1"/>
</dbReference>
<dbReference type="SUPFAM" id="SSF55874">
    <property type="entry name" value="ATPase domain of HSP90 chaperone/DNA topoisomerase II/histidine kinase"/>
    <property type="match status" value="1"/>
</dbReference>
<keyword evidence="1" id="KW-0812">Transmembrane</keyword>
<feature type="domain" description="Sensor histidine kinase NatK-like C-terminal" evidence="2">
    <location>
        <begin position="310"/>
        <end position="413"/>
    </location>
</feature>
<feature type="transmembrane region" description="Helical" evidence="1">
    <location>
        <begin position="12"/>
        <end position="41"/>
    </location>
</feature>
<feature type="transmembrane region" description="Helical" evidence="1">
    <location>
        <begin position="53"/>
        <end position="74"/>
    </location>
</feature>
<protein>
    <submittedName>
        <fullName evidence="3">GHKL domain-containing protein</fullName>
    </submittedName>
</protein>
<keyword evidence="1" id="KW-1133">Transmembrane helix</keyword>
<feature type="transmembrane region" description="Helical" evidence="1">
    <location>
        <begin position="94"/>
        <end position="112"/>
    </location>
</feature>
<dbReference type="InterPro" id="IPR036890">
    <property type="entry name" value="HATPase_C_sf"/>
</dbReference>
<dbReference type="Pfam" id="PF14501">
    <property type="entry name" value="HATPase_c_5"/>
    <property type="match status" value="1"/>
</dbReference>
<dbReference type="PANTHER" id="PTHR40448">
    <property type="entry name" value="TWO-COMPONENT SENSOR HISTIDINE KINASE"/>
    <property type="match status" value="1"/>
</dbReference>
<evidence type="ECO:0000256" key="1">
    <source>
        <dbReference type="SAM" id="Phobius"/>
    </source>
</evidence>
<keyword evidence="4" id="KW-1185">Reference proteome</keyword>
<dbReference type="InterPro" id="IPR032834">
    <property type="entry name" value="NatK-like_C"/>
</dbReference>
<gene>
    <name evidence="3" type="ORF">N1496_06565</name>
</gene>
<name>A0ABY9LFS3_9STRE</name>
<dbReference type="PANTHER" id="PTHR40448:SF1">
    <property type="entry name" value="TWO-COMPONENT SENSOR HISTIDINE KINASE"/>
    <property type="match status" value="1"/>
</dbReference>
<feature type="transmembrane region" description="Helical" evidence="1">
    <location>
        <begin position="133"/>
        <end position="152"/>
    </location>
</feature>
<dbReference type="RefSeq" id="WP_306675747.1">
    <property type="nucleotide sequence ID" value="NZ_CP110509.1"/>
</dbReference>
<dbReference type="Proteomes" id="UP001238096">
    <property type="component" value="Chromosome"/>
</dbReference>
<organism evidence="3 4">
    <name type="scientific">Streptococcus didelphis</name>
    <dbReference type="NCBI Taxonomy" id="102886"/>
    <lineage>
        <taxon>Bacteria</taxon>
        <taxon>Bacillati</taxon>
        <taxon>Bacillota</taxon>
        <taxon>Bacilli</taxon>
        <taxon>Lactobacillales</taxon>
        <taxon>Streptococcaceae</taxon>
        <taxon>Streptococcus</taxon>
    </lineage>
</organism>
<proteinExistence type="predicted"/>
<keyword evidence="1" id="KW-0472">Membrane</keyword>
<evidence type="ECO:0000259" key="2">
    <source>
        <dbReference type="Pfam" id="PF14501"/>
    </source>
</evidence>
<evidence type="ECO:0000313" key="4">
    <source>
        <dbReference type="Proteomes" id="UP001238096"/>
    </source>
</evidence>